<dbReference type="Proteomes" id="UP000503399">
    <property type="component" value="Chromosome"/>
</dbReference>
<dbReference type="InterPro" id="IPR050469">
    <property type="entry name" value="Diguanylate_Cyclase"/>
</dbReference>
<evidence type="ECO:0000259" key="2">
    <source>
        <dbReference type="PROSITE" id="PS50887"/>
    </source>
</evidence>
<dbReference type="Gene3D" id="3.30.70.270">
    <property type="match status" value="1"/>
</dbReference>
<reference evidence="3 4" key="1">
    <citation type="submission" date="2020-02" db="EMBL/GenBank/DDBJ databases">
        <authorList>
            <person name="Hogendoorn C."/>
        </authorList>
    </citation>
    <scope>NUCLEOTIDE SEQUENCE [LARGE SCALE GENOMIC DNA]</scope>
    <source>
        <strain evidence="3">R501</strain>
    </source>
</reference>
<dbReference type="PROSITE" id="PS50887">
    <property type="entry name" value="GGDEF"/>
    <property type="match status" value="1"/>
</dbReference>
<dbReference type="KEGG" id="hfv:R50_0657"/>
<dbReference type="PANTHER" id="PTHR45138:SF24">
    <property type="entry name" value="DIGUANYLATE CYCLASE DGCC-RELATED"/>
    <property type="match status" value="1"/>
</dbReference>
<dbReference type="GO" id="GO:0052621">
    <property type="term" value="F:diguanylate cyclase activity"/>
    <property type="evidence" value="ECO:0007669"/>
    <property type="project" value="TreeGrafter"/>
</dbReference>
<name>A0A6F8ZEU5_9FIRM</name>
<protein>
    <submittedName>
        <fullName evidence="3">Putative GGDEF domain-containing protein</fullName>
    </submittedName>
</protein>
<dbReference type="Pfam" id="PF00990">
    <property type="entry name" value="GGDEF"/>
    <property type="match status" value="1"/>
</dbReference>
<dbReference type="NCBIfam" id="TIGR00254">
    <property type="entry name" value="GGDEF"/>
    <property type="match status" value="1"/>
</dbReference>
<keyword evidence="1" id="KW-0812">Transmembrane</keyword>
<dbReference type="GO" id="GO:0043709">
    <property type="term" value="P:cell adhesion involved in single-species biofilm formation"/>
    <property type="evidence" value="ECO:0007669"/>
    <property type="project" value="TreeGrafter"/>
</dbReference>
<keyword evidence="1" id="KW-1133">Transmembrane helix</keyword>
<evidence type="ECO:0000313" key="3">
    <source>
        <dbReference type="EMBL" id="CAB1128163.1"/>
    </source>
</evidence>
<keyword evidence="4" id="KW-1185">Reference proteome</keyword>
<evidence type="ECO:0000256" key="1">
    <source>
        <dbReference type="SAM" id="Phobius"/>
    </source>
</evidence>
<evidence type="ECO:0000313" key="4">
    <source>
        <dbReference type="Proteomes" id="UP000503399"/>
    </source>
</evidence>
<proteinExistence type="predicted"/>
<feature type="transmembrane region" description="Helical" evidence="1">
    <location>
        <begin position="12"/>
        <end position="33"/>
    </location>
</feature>
<dbReference type="InterPro" id="IPR043128">
    <property type="entry name" value="Rev_trsase/Diguanyl_cyclase"/>
</dbReference>
<gene>
    <name evidence="3" type="ORF">R50_0657</name>
</gene>
<sequence>MRRRSALSAFWYFWWHLFVILCLAVGLATWLNVHVARSIFQQSLASRLDGRLAWIRDQWRNQARGEAAFVRVALPYTELSGPVIRPHASGLPVVYYRVDTTSGRILESTVPAMVGREGNPRNLALIRSRPRGYAIRRLPLEGRTALLVWWRPRRATWAASVPLAAILPYLGRYIVVRMLWGSLAILALMSLMAWWLSRRFVQGLAVLSRADPVPDRALPLREMQLAQVRLSQAVGQLHRQATHDLLTGALNRLGLERALEAYFAAPARPALFVLFDLDHFKDLNDRLGHEAGDAALRAVTEAVRGRLKEEDLVARLGGDEFVAVLLGAHLSERMRERVAGLFRAVPAAVPALGVSLGVVELPAEADSFAAAYRLADRRLYRAKEAGRHRLVDRQGLMVLDGEPGPAGTTGS</sequence>
<dbReference type="GO" id="GO:0005886">
    <property type="term" value="C:plasma membrane"/>
    <property type="evidence" value="ECO:0007669"/>
    <property type="project" value="TreeGrafter"/>
</dbReference>
<dbReference type="CDD" id="cd01949">
    <property type="entry name" value="GGDEF"/>
    <property type="match status" value="1"/>
</dbReference>
<keyword evidence="1" id="KW-0472">Membrane</keyword>
<dbReference type="InterPro" id="IPR029787">
    <property type="entry name" value="Nucleotide_cyclase"/>
</dbReference>
<dbReference type="SMART" id="SM00267">
    <property type="entry name" value="GGDEF"/>
    <property type="match status" value="1"/>
</dbReference>
<feature type="transmembrane region" description="Helical" evidence="1">
    <location>
        <begin position="177"/>
        <end position="196"/>
    </location>
</feature>
<dbReference type="AlphaFoldDB" id="A0A6F8ZEU5"/>
<accession>A0A6F8ZEU5</accession>
<dbReference type="PANTHER" id="PTHR45138">
    <property type="entry name" value="REGULATORY COMPONENTS OF SENSORY TRANSDUCTION SYSTEM"/>
    <property type="match status" value="1"/>
</dbReference>
<organism evidence="3 4">
    <name type="scientific">Candidatus Hydrogenisulfobacillus filiaventi</name>
    <dbReference type="NCBI Taxonomy" id="2707344"/>
    <lineage>
        <taxon>Bacteria</taxon>
        <taxon>Bacillati</taxon>
        <taxon>Bacillota</taxon>
        <taxon>Clostridia</taxon>
        <taxon>Eubacteriales</taxon>
        <taxon>Clostridiales Family XVII. Incertae Sedis</taxon>
        <taxon>Candidatus Hydrogenisulfobacillus</taxon>
    </lineage>
</organism>
<dbReference type="EMBL" id="LR778114">
    <property type="protein sequence ID" value="CAB1128163.1"/>
    <property type="molecule type" value="Genomic_DNA"/>
</dbReference>
<dbReference type="SUPFAM" id="SSF55073">
    <property type="entry name" value="Nucleotide cyclase"/>
    <property type="match status" value="1"/>
</dbReference>
<feature type="domain" description="GGDEF" evidence="2">
    <location>
        <begin position="268"/>
        <end position="395"/>
    </location>
</feature>
<dbReference type="InterPro" id="IPR000160">
    <property type="entry name" value="GGDEF_dom"/>
</dbReference>
<dbReference type="GO" id="GO:1902201">
    <property type="term" value="P:negative regulation of bacterial-type flagellum-dependent cell motility"/>
    <property type="evidence" value="ECO:0007669"/>
    <property type="project" value="TreeGrafter"/>
</dbReference>